<name>A0A1Z4VS51_9GAMM</name>
<dbReference type="InterPro" id="IPR023346">
    <property type="entry name" value="Lysozyme-like_dom_sf"/>
</dbReference>
<evidence type="ECO:0000256" key="15">
    <source>
        <dbReference type="ARBA" id="ARBA00023136"/>
    </source>
</evidence>
<feature type="active site" description="Acyl-ester intermediate; for transpeptidase activity" evidence="24">
    <location>
        <position position="473"/>
    </location>
</feature>
<dbReference type="Pfam" id="PF14814">
    <property type="entry name" value="UB2H"/>
    <property type="match status" value="1"/>
</dbReference>
<keyword evidence="16" id="KW-0046">Antibiotic resistance</keyword>
<dbReference type="SUPFAM" id="SSF56601">
    <property type="entry name" value="beta-lactamase/transpeptidase-like"/>
    <property type="match status" value="1"/>
</dbReference>
<keyword evidence="18 23" id="KW-0961">Cell wall biogenesis/degradation</keyword>
<proteinExistence type="inferred from homology"/>
<dbReference type="GO" id="GO:0008955">
    <property type="term" value="F:peptidoglycan glycosyltransferase activity"/>
    <property type="evidence" value="ECO:0007669"/>
    <property type="project" value="UniProtKB-UniRule"/>
</dbReference>
<evidence type="ECO:0000256" key="10">
    <source>
        <dbReference type="ARBA" id="ARBA00022676"/>
    </source>
</evidence>
<feature type="compositionally biased region" description="Basic residues" evidence="25">
    <location>
        <begin position="1"/>
        <end position="10"/>
    </location>
</feature>
<sequence>MASRRKKTSSRKGSASRSRKKRPQRSFPWFRLLLAVLVVAAGYGVYLDATIRAKFEGQRWALPARVYAQPLELYAGLELSPARFAAALERVGYQQVPALRHPGEFSRDRSRFHLHTQRFRFWDAEEPARRLRIDFAGDRISGINELAGGRAVPIVRLEPEQIASIYPTHGEDRILVSLDAVPEFLTAALIVTEDRGFYEHSGISLRGIARALFANIRAGGVVQGGSTLTQQLVKNFFLTRERTLVRKGNEALMALLLELHYDKNEILEAYLNEVYLGQDGARSIHGFGLASRFYFGRALEALAPEQMALLVGMVKGPSYYDPRRHPQRARERRNLVLDLLAEQGRFEPAEAARLKARPLGVVEKRRLASNAHPAFLELVRHQLQRDYREEDLRSEGLRIFTTLDPLLQRTVETQAEARLGQLERGYRIEAGALQTAVIVTRYQNGEVLALLGDRDPHAAGFNRALEARRQVGSLIKPFVYLTALDSRAYSLASRLQDAPLTLDMPVGDAWQPRNYDKQFRGEVLLIDALVESLNVPTARMGLDIGLEPIIQTLRRMGYPDDIRPLPSLLLGALELTPLEVTQLYQGLAANGFRSPLQAIREVVDAEGLPLQRYPLEVQRVADPAAVSLVQYALREVARRGTAKALGARFGADTGLAGKTGTTDDLRDSWFAGYDDDRLMVVWVGRDDNRSMGLTGSQGALQLWSEIMARSGVLPSIYTPAAGVSLVEIDPASGLRADRGCEDRVQWPFIEGTAPETLAPCAHGDNSGPGNWFRQWFD</sequence>
<evidence type="ECO:0000256" key="2">
    <source>
        <dbReference type="ARBA" id="ARBA00004236"/>
    </source>
</evidence>
<dbReference type="InterPro" id="IPR050396">
    <property type="entry name" value="Glycosyltr_51/Transpeptidase"/>
</dbReference>
<dbReference type="KEGG" id="ttc:FOKN1_1782"/>
<keyword evidence="8 29" id="KW-0121">Carboxypeptidase</keyword>
<dbReference type="InterPro" id="IPR001264">
    <property type="entry name" value="Glyco_trans_51"/>
</dbReference>
<feature type="domain" description="Glycosyl transferase family 51" evidence="27">
    <location>
        <begin position="163"/>
        <end position="339"/>
    </location>
</feature>
<dbReference type="Gene3D" id="3.40.710.10">
    <property type="entry name" value="DD-peptidase/beta-lactamase superfamily"/>
    <property type="match status" value="1"/>
</dbReference>
<gene>
    <name evidence="29" type="ORF">FOKN1_1782</name>
</gene>
<dbReference type="PANTHER" id="PTHR32282:SF11">
    <property type="entry name" value="PENICILLIN-BINDING PROTEIN 1B"/>
    <property type="match status" value="1"/>
</dbReference>
<dbReference type="OrthoDB" id="9766909at2"/>
<evidence type="ECO:0000256" key="5">
    <source>
        <dbReference type="ARBA" id="ARBA00007739"/>
    </source>
</evidence>
<evidence type="ECO:0000313" key="29">
    <source>
        <dbReference type="EMBL" id="BAZ94168.1"/>
    </source>
</evidence>
<evidence type="ECO:0000256" key="25">
    <source>
        <dbReference type="SAM" id="MobiDB-lite"/>
    </source>
</evidence>
<evidence type="ECO:0000256" key="20">
    <source>
        <dbReference type="ARBA" id="ARBA00034000"/>
    </source>
</evidence>
<evidence type="ECO:0000256" key="12">
    <source>
        <dbReference type="ARBA" id="ARBA00022801"/>
    </source>
</evidence>
<comment type="subcellular location">
    <subcellularLocation>
        <location evidence="2">Cell membrane</location>
    </subcellularLocation>
</comment>
<comment type="catalytic activity">
    <reaction evidence="21">
        <text>[GlcNAc-(1-&gt;4)-Mur2Ac(oyl-L-Ala-gamma-D-Glu-L-Lys-D-Ala-D-Ala)](n)-di-trans,octa-cis-undecaprenyl diphosphate + beta-D-GlcNAc-(1-&gt;4)-Mur2Ac(oyl-L-Ala-gamma-D-Glu-L-Lys-D-Ala-D-Ala)-di-trans,octa-cis-undecaprenyl diphosphate = [GlcNAc-(1-&gt;4)-Mur2Ac(oyl-L-Ala-gamma-D-Glu-L-Lys-D-Ala-D-Ala)](n+1)-di-trans,octa-cis-undecaprenyl diphosphate + di-trans,octa-cis-undecaprenyl diphosphate + H(+)</text>
        <dbReference type="Rhea" id="RHEA:23708"/>
        <dbReference type="Rhea" id="RHEA-COMP:9602"/>
        <dbReference type="Rhea" id="RHEA-COMP:9603"/>
        <dbReference type="ChEBI" id="CHEBI:15378"/>
        <dbReference type="ChEBI" id="CHEBI:58405"/>
        <dbReference type="ChEBI" id="CHEBI:60033"/>
        <dbReference type="ChEBI" id="CHEBI:78435"/>
        <dbReference type="EC" id="2.4.99.28"/>
    </reaction>
</comment>
<evidence type="ECO:0000256" key="8">
    <source>
        <dbReference type="ARBA" id="ARBA00022645"/>
    </source>
</evidence>
<protein>
    <recommendedName>
        <fullName evidence="6 22">Penicillin-binding protein 1B</fullName>
        <shortName evidence="23">PBP-1b</shortName>
        <shortName evidence="23">PBP1b</shortName>
    </recommendedName>
    <alternativeName>
        <fullName evidence="19 23">Murein polymerase</fullName>
    </alternativeName>
</protein>
<keyword evidence="14 23" id="KW-0573">Peptidoglycan synthesis</keyword>
<dbReference type="SUPFAM" id="SSF53955">
    <property type="entry name" value="Lysozyme-like"/>
    <property type="match status" value="1"/>
</dbReference>
<evidence type="ECO:0000256" key="23">
    <source>
        <dbReference type="PIRNR" id="PIRNR002799"/>
    </source>
</evidence>
<evidence type="ECO:0000256" key="7">
    <source>
        <dbReference type="ARBA" id="ARBA00022475"/>
    </source>
</evidence>
<evidence type="ECO:0000259" key="28">
    <source>
        <dbReference type="Pfam" id="PF14814"/>
    </source>
</evidence>
<dbReference type="GO" id="GO:0009252">
    <property type="term" value="P:peptidoglycan biosynthetic process"/>
    <property type="evidence" value="ECO:0007669"/>
    <property type="project" value="UniProtKB-UniRule"/>
</dbReference>
<dbReference type="NCBIfam" id="TIGR02071">
    <property type="entry name" value="PBP_1b"/>
    <property type="match status" value="1"/>
</dbReference>
<keyword evidence="13 23" id="KW-0133">Cell shape</keyword>
<keyword evidence="7" id="KW-1003">Cell membrane</keyword>
<comment type="function">
    <text evidence="1 23">Cell wall formation. Synthesis of cross-linked peptidoglycan from the lipid intermediates. The enzyme has a penicillin-insensitive transglycosylase N-terminal domain (formation of linear glycan strands) and a penicillin-sensitive transpeptidase C-terminal domain (cross-linking of the peptide subunits).</text>
</comment>
<evidence type="ECO:0000256" key="19">
    <source>
        <dbReference type="ARBA" id="ARBA00032454"/>
    </source>
</evidence>
<dbReference type="UniPathway" id="UPA00219"/>
<dbReference type="GO" id="GO:0046677">
    <property type="term" value="P:response to antibiotic"/>
    <property type="evidence" value="ECO:0007669"/>
    <property type="project" value="UniProtKB-UniRule"/>
</dbReference>
<comment type="similarity">
    <text evidence="4 23">In the C-terminal section; belongs to the transpeptidase family.</text>
</comment>
<evidence type="ECO:0000313" key="30">
    <source>
        <dbReference type="Proteomes" id="UP000218765"/>
    </source>
</evidence>
<evidence type="ECO:0000259" key="26">
    <source>
        <dbReference type="Pfam" id="PF00905"/>
    </source>
</evidence>
<dbReference type="Proteomes" id="UP000218765">
    <property type="component" value="Chromosome"/>
</dbReference>
<evidence type="ECO:0000256" key="24">
    <source>
        <dbReference type="PIRSR" id="PIRSR002799-1"/>
    </source>
</evidence>
<dbReference type="InterPro" id="IPR028166">
    <property type="entry name" value="UB2H"/>
</dbReference>
<reference evidence="29 30" key="1">
    <citation type="submission" date="2017-05" db="EMBL/GenBank/DDBJ databases">
        <title>Thiocyanate degradation by Thiohalobacter thiocyanaticus FOKN1.</title>
        <authorList>
            <person name="Oshiki M."/>
            <person name="Fukushima T."/>
            <person name="Kawano S."/>
            <person name="Nakagawa J."/>
        </authorList>
    </citation>
    <scope>NUCLEOTIDE SEQUENCE [LARGE SCALE GENOMIC DNA]</scope>
    <source>
        <strain evidence="29 30">FOKN1</strain>
    </source>
</reference>
<organism evidence="29 30">
    <name type="scientific">Thiohalobacter thiocyanaticus</name>
    <dbReference type="NCBI Taxonomy" id="585455"/>
    <lineage>
        <taxon>Bacteria</taxon>
        <taxon>Pseudomonadati</taxon>
        <taxon>Pseudomonadota</taxon>
        <taxon>Gammaproteobacteria</taxon>
        <taxon>Thiohalobacterales</taxon>
        <taxon>Thiohalobacteraceae</taxon>
        <taxon>Thiohalobacter</taxon>
    </lineage>
</organism>
<feature type="active site" description="Proton donor; for transglycosylase activity" evidence="24">
    <location>
        <position position="193"/>
    </location>
</feature>
<comment type="catalytic activity">
    <reaction evidence="20">
        <text>Preferential cleavage: (Ac)2-L-Lys-D-Ala-|-D-Ala. Also transpeptidation of peptidyl-alanyl moieties that are N-acyl substituents of D-alanine.</text>
        <dbReference type="EC" id="3.4.16.4"/>
    </reaction>
</comment>
<evidence type="ECO:0000256" key="13">
    <source>
        <dbReference type="ARBA" id="ARBA00022960"/>
    </source>
</evidence>
<accession>A0A1Z4VS51</accession>
<dbReference type="GO" id="GO:0030288">
    <property type="term" value="C:outer membrane-bounded periplasmic space"/>
    <property type="evidence" value="ECO:0007669"/>
    <property type="project" value="TreeGrafter"/>
</dbReference>
<dbReference type="EMBL" id="AP018052">
    <property type="protein sequence ID" value="BAZ94168.1"/>
    <property type="molecule type" value="Genomic_DNA"/>
</dbReference>
<feature type="region of interest" description="Disordered" evidence="25">
    <location>
        <begin position="1"/>
        <end position="22"/>
    </location>
</feature>
<dbReference type="GO" id="GO:0008360">
    <property type="term" value="P:regulation of cell shape"/>
    <property type="evidence" value="ECO:0007669"/>
    <property type="project" value="UniProtKB-UniRule"/>
</dbReference>
<evidence type="ECO:0000256" key="1">
    <source>
        <dbReference type="ARBA" id="ARBA00002624"/>
    </source>
</evidence>
<keyword evidence="30" id="KW-1185">Reference proteome</keyword>
<dbReference type="InterPro" id="IPR001460">
    <property type="entry name" value="PCN-bd_Tpept"/>
</dbReference>
<dbReference type="Gene3D" id="1.20.5.100">
    <property type="entry name" value="Cytochrome c1, transmembrane anchor, C-terminal"/>
    <property type="match status" value="1"/>
</dbReference>
<dbReference type="AlphaFoldDB" id="A0A1Z4VS51"/>
<dbReference type="GO" id="GO:0008658">
    <property type="term" value="F:penicillin binding"/>
    <property type="evidence" value="ECO:0007669"/>
    <property type="project" value="UniProtKB-UniRule"/>
</dbReference>
<keyword evidence="11 23" id="KW-0808">Transferase</keyword>
<keyword evidence="9" id="KW-0645">Protease</keyword>
<dbReference type="GO" id="GO:0071555">
    <property type="term" value="P:cell wall organization"/>
    <property type="evidence" value="ECO:0007669"/>
    <property type="project" value="UniProtKB-UniRule"/>
</dbReference>
<dbReference type="InterPro" id="IPR036950">
    <property type="entry name" value="PBP_transglycosylase"/>
</dbReference>
<keyword evidence="17" id="KW-0511">Multifunctional enzyme</keyword>
<dbReference type="PANTHER" id="PTHR32282">
    <property type="entry name" value="BINDING PROTEIN TRANSPEPTIDASE, PUTATIVE-RELATED"/>
    <property type="match status" value="1"/>
</dbReference>
<dbReference type="InterPro" id="IPR011813">
    <property type="entry name" value="PBP_1b"/>
</dbReference>
<evidence type="ECO:0000256" key="9">
    <source>
        <dbReference type="ARBA" id="ARBA00022670"/>
    </source>
</evidence>
<evidence type="ECO:0000256" key="22">
    <source>
        <dbReference type="NCBIfam" id="TIGR02071"/>
    </source>
</evidence>
<dbReference type="GO" id="GO:0006508">
    <property type="term" value="P:proteolysis"/>
    <property type="evidence" value="ECO:0007669"/>
    <property type="project" value="UniProtKB-KW"/>
</dbReference>
<evidence type="ECO:0000259" key="27">
    <source>
        <dbReference type="Pfam" id="PF00912"/>
    </source>
</evidence>
<evidence type="ECO:0000256" key="16">
    <source>
        <dbReference type="ARBA" id="ARBA00023251"/>
    </source>
</evidence>
<evidence type="ECO:0000256" key="18">
    <source>
        <dbReference type="ARBA" id="ARBA00023316"/>
    </source>
</evidence>
<dbReference type="GO" id="GO:0009274">
    <property type="term" value="C:peptidoglycan-based cell wall"/>
    <property type="evidence" value="ECO:0007669"/>
    <property type="project" value="UniProtKB-UniRule"/>
</dbReference>
<dbReference type="RefSeq" id="WP_096366290.1">
    <property type="nucleotide sequence ID" value="NZ_AP018052.1"/>
</dbReference>
<dbReference type="InterPro" id="IPR012338">
    <property type="entry name" value="Beta-lactam/transpept-like"/>
</dbReference>
<keyword evidence="15" id="KW-0472">Membrane</keyword>
<dbReference type="PIRSF" id="PIRSF002799">
    <property type="entry name" value="PBP_1b"/>
    <property type="match status" value="1"/>
</dbReference>
<evidence type="ECO:0000256" key="14">
    <source>
        <dbReference type="ARBA" id="ARBA00022984"/>
    </source>
</evidence>
<dbReference type="GO" id="GO:0005886">
    <property type="term" value="C:plasma membrane"/>
    <property type="evidence" value="ECO:0007669"/>
    <property type="project" value="UniProtKB-SubCell"/>
</dbReference>
<evidence type="ECO:0000256" key="6">
    <source>
        <dbReference type="ARBA" id="ARBA00018637"/>
    </source>
</evidence>
<comment type="similarity">
    <text evidence="5 23">In the N-terminal section; belongs to the glycosyltransferase 51 family.</text>
</comment>
<dbReference type="Pfam" id="PF00905">
    <property type="entry name" value="Transpeptidase"/>
    <property type="match status" value="1"/>
</dbReference>
<evidence type="ECO:0000256" key="17">
    <source>
        <dbReference type="ARBA" id="ARBA00023268"/>
    </source>
</evidence>
<evidence type="ECO:0000256" key="3">
    <source>
        <dbReference type="ARBA" id="ARBA00004752"/>
    </source>
</evidence>
<dbReference type="GO" id="GO:0009002">
    <property type="term" value="F:serine-type D-Ala-D-Ala carboxypeptidase activity"/>
    <property type="evidence" value="ECO:0007669"/>
    <property type="project" value="UniProtKB-EC"/>
</dbReference>
<dbReference type="Pfam" id="PF00912">
    <property type="entry name" value="Transgly"/>
    <property type="match status" value="1"/>
</dbReference>
<dbReference type="Gene3D" id="1.10.3810.10">
    <property type="entry name" value="Biosynthetic peptidoglycan transglycosylase-like"/>
    <property type="match status" value="1"/>
</dbReference>
<evidence type="ECO:0000256" key="21">
    <source>
        <dbReference type="ARBA" id="ARBA00049902"/>
    </source>
</evidence>
<comment type="pathway">
    <text evidence="3 23">Cell wall biogenesis; peptidoglycan biosynthesis.</text>
</comment>
<keyword evidence="12" id="KW-0378">Hydrolase</keyword>
<keyword evidence="10 23" id="KW-0328">Glycosyltransferase</keyword>
<dbReference type="Gene3D" id="3.30.2060.10">
    <property type="entry name" value="Penicillin-binding protein 1b domain"/>
    <property type="match status" value="1"/>
</dbReference>
<feature type="domain" description="Bifunctional transglycosylase second" evidence="28">
    <location>
        <begin position="73"/>
        <end position="157"/>
    </location>
</feature>
<feature type="domain" description="Penicillin-binding protein transpeptidase" evidence="26">
    <location>
        <begin position="436"/>
        <end position="688"/>
    </location>
</feature>
<evidence type="ECO:0000256" key="11">
    <source>
        <dbReference type="ARBA" id="ARBA00022679"/>
    </source>
</evidence>
<evidence type="ECO:0000256" key="4">
    <source>
        <dbReference type="ARBA" id="ARBA00007090"/>
    </source>
</evidence>